<comment type="caution">
    <text evidence="5">The sequence shown here is derived from an EMBL/GenBank/DDBJ whole genome shotgun (WGS) entry which is preliminary data.</text>
</comment>
<reference evidence="5 6" key="1">
    <citation type="submission" date="2023-07" db="EMBL/GenBank/DDBJ databases">
        <title>Genomic Encyclopedia of Type Strains, Phase IV (KMG-IV): sequencing the most valuable type-strain genomes for metagenomic binning, comparative biology and taxonomic classification.</title>
        <authorList>
            <person name="Goeker M."/>
        </authorList>
    </citation>
    <scope>NUCLEOTIDE SEQUENCE [LARGE SCALE GENOMIC DNA]</scope>
    <source>
        <strain evidence="5 6">DSM 17723</strain>
    </source>
</reference>
<dbReference type="PROSITE" id="PS51257">
    <property type="entry name" value="PROKAR_LIPOPROTEIN"/>
    <property type="match status" value="1"/>
</dbReference>
<keyword evidence="2" id="KW-0813">Transport</keyword>
<sequence>MLKKLISLFSVLALLLLAACGLNGGGSANQTATDSKEEKPSSGEKKELEFWYIDSGEKEKVYLEAVERFKEKHPDVEVKTLQIPNDAYKQKFSVAMSGDQAPDVFHSWGGGWLKNFVDQGKVLDLTGETDTAHFNELALKNSTYDGKIYGLPLSLSIDVVFYNKEIFEKYNLTPPKTYEEWLTIIDTLNKNNVIPIALANQTKWPGAYYLMNFASRIAGPELFESALNRGGKGFDDPAYVQAGKYIQEMVDRNAFNSGFNGVPYDEGQGRQLLYSGQAAMMDMTISFLNNVRQEAPEFEEKLDFFLFPTVPGGKGDTTHVGAATGPVWSVAKNSEHPDLATELVKELTSTETAQNYTDRTGSLTGVKDIEPADEFTKRFYEVVQNATHLQMPYDQTLPPELAELHKDTTQAIFGKDMTPEEAAKKMEEKAKELLE</sequence>
<name>A0ABT9YXX9_9BACI</name>
<dbReference type="RefSeq" id="WP_249921914.1">
    <property type="nucleotide sequence ID" value="NZ_JAUSTZ010000001.1"/>
</dbReference>
<dbReference type="PANTHER" id="PTHR30061:SF50">
    <property type="entry name" value="MALTOSE_MALTODEXTRIN-BINDING PERIPLASMIC PROTEIN"/>
    <property type="match status" value="1"/>
</dbReference>
<dbReference type="InterPro" id="IPR006059">
    <property type="entry name" value="SBP"/>
</dbReference>
<evidence type="ECO:0000256" key="3">
    <source>
        <dbReference type="ARBA" id="ARBA00022729"/>
    </source>
</evidence>
<organism evidence="5 6">
    <name type="scientific">Metabacillus niabensis</name>
    <dbReference type="NCBI Taxonomy" id="324854"/>
    <lineage>
        <taxon>Bacteria</taxon>
        <taxon>Bacillati</taxon>
        <taxon>Bacillota</taxon>
        <taxon>Bacilli</taxon>
        <taxon>Bacillales</taxon>
        <taxon>Bacillaceae</taxon>
        <taxon>Metabacillus</taxon>
    </lineage>
</organism>
<feature type="signal peptide" evidence="4">
    <location>
        <begin position="1"/>
        <end position="24"/>
    </location>
</feature>
<keyword evidence="6" id="KW-1185">Reference proteome</keyword>
<accession>A0ABT9YXX9</accession>
<dbReference type="SUPFAM" id="SSF53850">
    <property type="entry name" value="Periplasmic binding protein-like II"/>
    <property type="match status" value="1"/>
</dbReference>
<dbReference type="PROSITE" id="PS01037">
    <property type="entry name" value="SBP_BACTERIAL_1"/>
    <property type="match status" value="1"/>
</dbReference>
<dbReference type="EMBL" id="JAUSTZ010000001">
    <property type="protein sequence ID" value="MDQ0223925.1"/>
    <property type="molecule type" value="Genomic_DNA"/>
</dbReference>
<evidence type="ECO:0000256" key="1">
    <source>
        <dbReference type="ARBA" id="ARBA00008520"/>
    </source>
</evidence>
<evidence type="ECO:0000313" key="6">
    <source>
        <dbReference type="Proteomes" id="UP001232245"/>
    </source>
</evidence>
<evidence type="ECO:0000256" key="2">
    <source>
        <dbReference type="ARBA" id="ARBA00022448"/>
    </source>
</evidence>
<dbReference type="PANTHER" id="PTHR30061">
    <property type="entry name" value="MALTOSE-BINDING PERIPLASMIC PROTEIN"/>
    <property type="match status" value="1"/>
</dbReference>
<dbReference type="InterPro" id="IPR006061">
    <property type="entry name" value="SBP_1_CS"/>
</dbReference>
<proteinExistence type="inferred from homology"/>
<keyword evidence="3 4" id="KW-0732">Signal</keyword>
<evidence type="ECO:0000256" key="4">
    <source>
        <dbReference type="SAM" id="SignalP"/>
    </source>
</evidence>
<evidence type="ECO:0000313" key="5">
    <source>
        <dbReference type="EMBL" id="MDQ0223925.1"/>
    </source>
</evidence>
<dbReference type="Pfam" id="PF01547">
    <property type="entry name" value="SBP_bac_1"/>
    <property type="match status" value="1"/>
</dbReference>
<feature type="chain" id="PRO_5045959775" evidence="4">
    <location>
        <begin position="25"/>
        <end position="435"/>
    </location>
</feature>
<gene>
    <name evidence="5" type="ORF">J2S02_000247</name>
</gene>
<comment type="similarity">
    <text evidence="1">Belongs to the bacterial solute-binding protein 1 family.</text>
</comment>
<dbReference type="Gene3D" id="3.40.190.10">
    <property type="entry name" value="Periplasmic binding protein-like II"/>
    <property type="match status" value="2"/>
</dbReference>
<protein>
    <submittedName>
        <fullName evidence="5">Raffinose/stachyose/melibiose transport system substrate-binding protein</fullName>
    </submittedName>
</protein>
<dbReference type="Proteomes" id="UP001232245">
    <property type="component" value="Unassembled WGS sequence"/>
</dbReference>